<name>A0A8X6FCT2_TRICU</name>
<sequence length="343" mass="40013">MLAHKAKHSESCPDLSFEIKGTQRPKNTLSHIEISAIKNKQELKGENSMHQSKNLEFKTRSGAVGFKGETADRLPRPKGSVSSNTGYELVNPFLEKHTIVPRQKPKAHRHAGQHSLELSESSTRRLNLHYSDQDSPISAGAEFGASCANIMNNKTLHPRSKYPYLSQRNRWENQSCSEIYCGDRCKKSNLDIRNTPERWMYKNQSDSDIRKQDWIGDSSFSRPERLNQYKEQLQYRLIHRVQYTTFQPRYPGENSRHKCSNRHIVFKKLSSKPLASTSYASNQRQPSLADIEADYELINERYITRSNSEQQMTERRNRRSRMGRLIHAIRERLRKAFSRQDRF</sequence>
<organism evidence="1 2">
    <name type="scientific">Trichonephila clavata</name>
    <name type="common">Joro spider</name>
    <name type="synonym">Nephila clavata</name>
    <dbReference type="NCBI Taxonomy" id="2740835"/>
    <lineage>
        <taxon>Eukaryota</taxon>
        <taxon>Metazoa</taxon>
        <taxon>Ecdysozoa</taxon>
        <taxon>Arthropoda</taxon>
        <taxon>Chelicerata</taxon>
        <taxon>Arachnida</taxon>
        <taxon>Araneae</taxon>
        <taxon>Araneomorphae</taxon>
        <taxon>Entelegynae</taxon>
        <taxon>Araneoidea</taxon>
        <taxon>Nephilidae</taxon>
        <taxon>Trichonephila</taxon>
    </lineage>
</organism>
<dbReference type="AlphaFoldDB" id="A0A8X6FCT2"/>
<comment type="caution">
    <text evidence="1">The sequence shown here is derived from an EMBL/GenBank/DDBJ whole genome shotgun (WGS) entry which is preliminary data.</text>
</comment>
<keyword evidence="2" id="KW-1185">Reference proteome</keyword>
<proteinExistence type="predicted"/>
<dbReference type="Proteomes" id="UP000887116">
    <property type="component" value="Unassembled WGS sequence"/>
</dbReference>
<accession>A0A8X6FCT2</accession>
<gene>
    <name evidence="1" type="ORF">TNCT_433841</name>
</gene>
<evidence type="ECO:0000313" key="2">
    <source>
        <dbReference type="Proteomes" id="UP000887116"/>
    </source>
</evidence>
<reference evidence="1" key="1">
    <citation type="submission" date="2020-07" db="EMBL/GenBank/DDBJ databases">
        <title>Multicomponent nature underlies the extraordinary mechanical properties of spider dragline silk.</title>
        <authorList>
            <person name="Kono N."/>
            <person name="Nakamura H."/>
            <person name="Mori M."/>
            <person name="Yoshida Y."/>
            <person name="Ohtoshi R."/>
            <person name="Malay A.D."/>
            <person name="Moran D.A.P."/>
            <person name="Tomita M."/>
            <person name="Numata K."/>
            <person name="Arakawa K."/>
        </authorList>
    </citation>
    <scope>NUCLEOTIDE SEQUENCE</scope>
</reference>
<protein>
    <submittedName>
        <fullName evidence="1">Uncharacterized protein</fullName>
    </submittedName>
</protein>
<dbReference type="EMBL" id="BMAO01031576">
    <property type="protein sequence ID" value="GFQ76077.1"/>
    <property type="molecule type" value="Genomic_DNA"/>
</dbReference>
<evidence type="ECO:0000313" key="1">
    <source>
        <dbReference type="EMBL" id="GFQ76077.1"/>
    </source>
</evidence>